<dbReference type="InterPro" id="IPR001763">
    <property type="entry name" value="Rhodanese-like_dom"/>
</dbReference>
<dbReference type="InterPro" id="IPR035985">
    <property type="entry name" value="Ubiquitin-activating_enz"/>
</dbReference>
<evidence type="ECO:0000259" key="4">
    <source>
        <dbReference type="PROSITE" id="PS50206"/>
    </source>
</evidence>
<gene>
    <name evidence="5" type="primary">moeB</name>
    <name evidence="5" type="ORF">E6H00_05405</name>
</gene>
<dbReference type="CDD" id="cd00757">
    <property type="entry name" value="ThiF_MoeB_HesA_family"/>
    <property type="match status" value="1"/>
</dbReference>
<dbReference type="InterPro" id="IPR036873">
    <property type="entry name" value="Rhodanese-like_dom_sf"/>
</dbReference>
<dbReference type="Pfam" id="PF00581">
    <property type="entry name" value="Rhodanese"/>
    <property type="match status" value="1"/>
</dbReference>
<evidence type="ECO:0000256" key="2">
    <source>
        <dbReference type="ARBA" id="ARBA00022741"/>
    </source>
</evidence>
<keyword evidence="2" id="KW-0547">Nucleotide-binding</keyword>
<proteinExistence type="predicted"/>
<dbReference type="Gene3D" id="3.40.250.10">
    <property type="entry name" value="Rhodanese-like domain"/>
    <property type="match status" value="1"/>
</dbReference>
<dbReference type="GO" id="GO:0005524">
    <property type="term" value="F:ATP binding"/>
    <property type="evidence" value="ECO:0007669"/>
    <property type="project" value="UniProtKB-KW"/>
</dbReference>
<keyword evidence="5" id="KW-0548">Nucleotidyltransferase</keyword>
<dbReference type="FunFam" id="3.40.50.720:FF:000033">
    <property type="entry name" value="Adenylyltransferase and sulfurtransferase MOCS3"/>
    <property type="match status" value="1"/>
</dbReference>
<dbReference type="NCBIfam" id="NF004281">
    <property type="entry name" value="PRK05690.1"/>
    <property type="match status" value="1"/>
</dbReference>
<organism evidence="5 6">
    <name type="scientific">Candidatus Segetimicrobium genomatis</name>
    <dbReference type="NCBI Taxonomy" id="2569760"/>
    <lineage>
        <taxon>Bacteria</taxon>
        <taxon>Bacillati</taxon>
        <taxon>Candidatus Sysuimicrobiota</taxon>
        <taxon>Candidatus Sysuimicrobiia</taxon>
        <taxon>Candidatus Sysuimicrobiales</taxon>
        <taxon>Candidatus Segetimicrobiaceae</taxon>
        <taxon>Candidatus Segetimicrobium</taxon>
    </lineage>
</organism>
<dbReference type="GO" id="GO:0004792">
    <property type="term" value="F:thiosulfate-cyanide sulfurtransferase activity"/>
    <property type="evidence" value="ECO:0007669"/>
    <property type="project" value="TreeGrafter"/>
</dbReference>
<accession>A0A537K5P9</accession>
<dbReference type="SUPFAM" id="SSF69572">
    <property type="entry name" value="Activating enzymes of the ubiquitin-like proteins"/>
    <property type="match status" value="1"/>
</dbReference>
<sequence>MATTRVANAQPAGALLTAAQMERYSRQIILEEMGIEGQARLLRSKVLIVGAGGLGSPTALYLAAAGVGTIGIVDGDQVDVTNLHRQILHGTPDLGRPKTESAQRTLGVLNPDVTVVPHQTVLTSANALEIIGAYDVVINGSDNFPTRYLVNDACVLLGKPLVDASILKWEGQATTFVPGHGCYRCLFPTPPPPGAVPSCAEGGILGALCGYMGSRQALEAMKLLLGVGETLANRLLIYDALEGETRVVRWNRNPECPVCGDRPTIRALIDYEQFCGMPAHDRAAAPAKAPVPQVTPEEAKALLARGGVQLVDVREPWEYEEAHIPGGRLIPVGEVRSRLQEIDKNTPAVIYCRSGGRSAKVVALLQEAGYDKVLNLTGGILAWANAQYPTE</sequence>
<dbReference type="PROSITE" id="PS50206">
    <property type="entry name" value="RHODANESE_3"/>
    <property type="match status" value="1"/>
</dbReference>
<dbReference type="InterPro" id="IPR000594">
    <property type="entry name" value="ThiF_NAD_FAD-bd"/>
</dbReference>
<evidence type="ECO:0000313" key="6">
    <source>
        <dbReference type="Proteomes" id="UP000318509"/>
    </source>
</evidence>
<feature type="domain" description="Rhodanese" evidence="4">
    <location>
        <begin position="304"/>
        <end position="391"/>
    </location>
</feature>
<protein>
    <submittedName>
        <fullName evidence="5">Molybdopterin-synthase adenylyltransferase MoeB</fullName>
    </submittedName>
</protein>
<keyword evidence="3" id="KW-0067">ATP-binding</keyword>
<dbReference type="GO" id="GO:0016779">
    <property type="term" value="F:nucleotidyltransferase activity"/>
    <property type="evidence" value="ECO:0007669"/>
    <property type="project" value="UniProtKB-KW"/>
</dbReference>
<dbReference type="GO" id="GO:0008641">
    <property type="term" value="F:ubiquitin-like modifier activating enzyme activity"/>
    <property type="evidence" value="ECO:0007669"/>
    <property type="project" value="InterPro"/>
</dbReference>
<evidence type="ECO:0000313" key="5">
    <source>
        <dbReference type="EMBL" id="TMI90866.1"/>
    </source>
</evidence>
<evidence type="ECO:0000256" key="1">
    <source>
        <dbReference type="ARBA" id="ARBA00022679"/>
    </source>
</evidence>
<dbReference type="AlphaFoldDB" id="A0A537K5P9"/>
<name>A0A537K5P9_9BACT</name>
<dbReference type="GO" id="GO:0008146">
    <property type="term" value="F:sulfotransferase activity"/>
    <property type="evidence" value="ECO:0007669"/>
    <property type="project" value="TreeGrafter"/>
</dbReference>
<dbReference type="Pfam" id="PF00899">
    <property type="entry name" value="ThiF"/>
    <property type="match status" value="1"/>
</dbReference>
<comment type="caution">
    <text evidence="5">The sequence shown here is derived from an EMBL/GenBank/DDBJ whole genome shotgun (WGS) entry which is preliminary data.</text>
</comment>
<dbReference type="PANTHER" id="PTHR10953:SF102">
    <property type="entry name" value="ADENYLYLTRANSFERASE AND SULFURTRANSFERASE MOCS3"/>
    <property type="match status" value="1"/>
</dbReference>
<dbReference type="PANTHER" id="PTHR10953">
    <property type="entry name" value="UBIQUITIN-ACTIVATING ENZYME E1"/>
    <property type="match status" value="1"/>
</dbReference>
<dbReference type="CDD" id="cd00158">
    <property type="entry name" value="RHOD"/>
    <property type="match status" value="1"/>
</dbReference>
<keyword evidence="1 5" id="KW-0808">Transferase</keyword>
<dbReference type="InterPro" id="IPR045886">
    <property type="entry name" value="ThiF/MoeB/HesA"/>
</dbReference>
<dbReference type="Gene3D" id="3.40.50.720">
    <property type="entry name" value="NAD(P)-binding Rossmann-like Domain"/>
    <property type="match status" value="1"/>
</dbReference>
<dbReference type="Proteomes" id="UP000318509">
    <property type="component" value="Unassembled WGS sequence"/>
</dbReference>
<dbReference type="GO" id="GO:0005829">
    <property type="term" value="C:cytosol"/>
    <property type="evidence" value="ECO:0007669"/>
    <property type="project" value="TreeGrafter"/>
</dbReference>
<dbReference type="EMBL" id="VBAK01000106">
    <property type="protein sequence ID" value="TMI90866.1"/>
    <property type="molecule type" value="Genomic_DNA"/>
</dbReference>
<dbReference type="SMART" id="SM00450">
    <property type="entry name" value="RHOD"/>
    <property type="match status" value="1"/>
</dbReference>
<evidence type="ECO:0000256" key="3">
    <source>
        <dbReference type="ARBA" id="ARBA00022840"/>
    </source>
</evidence>
<reference evidence="5 6" key="1">
    <citation type="journal article" date="2019" name="Nat. Microbiol.">
        <title>Mediterranean grassland soil C-N compound turnover is dependent on rainfall and depth, and is mediated by genomically divergent microorganisms.</title>
        <authorList>
            <person name="Diamond S."/>
            <person name="Andeer P.F."/>
            <person name="Li Z."/>
            <person name="Crits-Christoph A."/>
            <person name="Burstein D."/>
            <person name="Anantharaman K."/>
            <person name="Lane K.R."/>
            <person name="Thomas B.C."/>
            <person name="Pan C."/>
            <person name="Northen T.R."/>
            <person name="Banfield J.F."/>
        </authorList>
    </citation>
    <scope>NUCLEOTIDE SEQUENCE [LARGE SCALE GENOMIC DNA]</scope>
    <source>
        <strain evidence="5">NP_3</strain>
    </source>
</reference>